<dbReference type="InterPro" id="IPR051591">
    <property type="entry name" value="UPF0224_FAM112_RNA_Proc"/>
</dbReference>
<dbReference type="Ensembl" id="ENSSPAT00000013408.1">
    <property type="protein sequence ID" value="ENSSPAP00000013185.1"/>
    <property type="gene ID" value="ENSSPAG00000010005.1"/>
</dbReference>
<evidence type="ECO:0000313" key="6">
    <source>
        <dbReference type="Ensembl" id="ENSSPAP00000013185.1"/>
    </source>
</evidence>
<evidence type="ECO:0000256" key="2">
    <source>
        <dbReference type="ARBA" id="ARBA00022771"/>
    </source>
</evidence>
<keyword evidence="1" id="KW-0479">Metal-binding</keyword>
<dbReference type="STRING" id="144197.ENSSPAP00000013185"/>
<dbReference type="Pfam" id="PF05253">
    <property type="entry name" value="zf-U11-48K"/>
    <property type="match status" value="2"/>
</dbReference>
<dbReference type="InterPro" id="IPR022776">
    <property type="entry name" value="TRM13/UPF0224_CHHC_Znf_dom"/>
</dbReference>
<evidence type="ECO:0000256" key="1">
    <source>
        <dbReference type="ARBA" id="ARBA00022723"/>
    </source>
</evidence>
<feature type="domain" description="CHHC U11-48K-type" evidence="5">
    <location>
        <begin position="74"/>
        <end position="101"/>
    </location>
</feature>
<proteinExistence type="predicted"/>
<dbReference type="PANTHER" id="PTHR21402:SF5">
    <property type="entry name" value="GAMETOCYTE SPECIFIC FACTOR 1"/>
    <property type="match status" value="1"/>
</dbReference>
<keyword evidence="3" id="KW-0862">Zinc</keyword>
<accession>A0A3B4ZXY3</accession>
<dbReference type="InterPro" id="IPR036236">
    <property type="entry name" value="Znf_C2H2_sf"/>
</dbReference>
<dbReference type="PROSITE" id="PS51800">
    <property type="entry name" value="ZF_CHHC_U11_48K"/>
    <property type="match status" value="2"/>
</dbReference>
<dbReference type="SUPFAM" id="SSF57667">
    <property type="entry name" value="beta-beta-alpha zinc fingers"/>
    <property type="match status" value="2"/>
</dbReference>
<dbReference type="PANTHER" id="PTHR21402">
    <property type="entry name" value="GAMETOCYTE SPECIFIC FACTOR 1-RELATED"/>
    <property type="match status" value="1"/>
</dbReference>
<dbReference type="GO" id="GO:0008270">
    <property type="term" value="F:zinc ion binding"/>
    <property type="evidence" value="ECO:0007669"/>
    <property type="project" value="UniProtKB-KW"/>
</dbReference>
<sequence length="157" mass="18037">MSTIRFGTTSGPSRTAFVESARPEVDEDSDVMDDNDPNKLVQCPYDKNHQIRSKRFPYHVLKCRKNHPKLASELKTCPYNARHMLPKQELAYHMEICENKISQDQDTQDAGNADRNCQWHVPVNTSVNPNMTEDWEEEVDNNAAPFVWGVNTTSNQQ</sequence>
<keyword evidence="2" id="KW-0863">Zinc-finger</keyword>
<organism evidence="6">
    <name type="scientific">Stegastes partitus</name>
    <name type="common">bicolor damselfish</name>
    <dbReference type="NCBI Taxonomy" id="144197"/>
    <lineage>
        <taxon>Eukaryota</taxon>
        <taxon>Metazoa</taxon>
        <taxon>Chordata</taxon>
        <taxon>Craniata</taxon>
        <taxon>Vertebrata</taxon>
        <taxon>Euteleostomi</taxon>
        <taxon>Actinopterygii</taxon>
        <taxon>Neopterygii</taxon>
        <taxon>Teleostei</taxon>
        <taxon>Neoteleostei</taxon>
        <taxon>Acanthomorphata</taxon>
        <taxon>Ovalentaria</taxon>
        <taxon>Pomacentridae</taxon>
        <taxon>Stegastes</taxon>
    </lineage>
</organism>
<feature type="domain" description="CHHC U11-48K-type" evidence="5">
    <location>
        <begin position="40"/>
        <end position="67"/>
    </location>
</feature>
<feature type="region of interest" description="Disordered" evidence="4">
    <location>
        <begin position="1"/>
        <end position="36"/>
    </location>
</feature>
<protein>
    <submittedName>
        <fullName evidence="6">Gametocyte-specific factor 1-like</fullName>
    </submittedName>
</protein>
<dbReference type="AlphaFoldDB" id="A0A3B4ZXY3"/>
<dbReference type="GeneTree" id="ENSGT00940000164745"/>
<feature type="compositionally biased region" description="Polar residues" evidence="4">
    <location>
        <begin position="1"/>
        <end position="13"/>
    </location>
</feature>
<feature type="compositionally biased region" description="Acidic residues" evidence="4">
    <location>
        <begin position="25"/>
        <end position="35"/>
    </location>
</feature>
<evidence type="ECO:0000259" key="5">
    <source>
        <dbReference type="PROSITE" id="PS51800"/>
    </source>
</evidence>
<name>A0A3B4ZXY3_9TELE</name>
<evidence type="ECO:0000256" key="4">
    <source>
        <dbReference type="SAM" id="MobiDB-lite"/>
    </source>
</evidence>
<evidence type="ECO:0000256" key="3">
    <source>
        <dbReference type="ARBA" id="ARBA00022833"/>
    </source>
</evidence>
<reference evidence="6" key="1">
    <citation type="submission" date="2023-09" db="UniProtKB">
        <authorList>
            <consortium name="Ensembl"/>
        </authorList>
    </citation>
    <scope>IDENTIFICATION</scope>
</reference>